<keyword evidence="6" id="KW-0547">Nucleotide-binding</keyword>
<gene>
    <name evidence="14" type="ORF">L1049_009465</name>
</gene>
<keyword evidence="4 11" id="KW-0812">Transmembrane</keyword>
<dbReference type="GO" id="GO:0016887">
    <property type="term" value="F:ATP hydrolysis activity"/>
    <property type="evidence" value="ECO:0007669"/>
    <property type="project" value="InterPro"/>
</dbReference>
<dbReference type="InterPro" id="IPR017871">
    <property type="entry name" value="ABC_transporter-like_CS"/>
</dbReference>
<organism evidence="14 15">
    <name type="scientific">Liquidambar formosana</name>
    <name type="common">Formosan gum</name>
    <dbReference type="NCBI Taxonomy" id="63359"/>
    <lineage>
        <taxon>Eukaryota</taxon>
        <taxon>Viridiplantae</taxon>
        <taxon>Streptophyta</taxon>
        <taxon>Embryophyta</taxon>
        <taxon>Tracheophyta</taxon>
        <taxon>Spermatophyta</taxon>
        <taxon>Magnoliopsida</taxon>
        <taxon>eudicotyledons</taxon>
        <taxon>Gunneridae</taxon>
        <taxon>Pentapetalae</taxon>
        <taxon>Saxifragales</taxon>
        <taxon>Altingiaceae</taxon>
        <taxon>Liquidambar</taxon>
    </lineage>
</organism>
<keyword evidence="9 11" id="KW-0472">Membrane</keyword>
<feature type="transmembrane region" description="Helical" evidence="11">
    <location>
        <begin position="1272"/>
        <end position="1290"/>
    </location>
</feature>
<keyword evidence="10" id="KW-0479">Metal-binding</keyword>
<protein>
    <recommendedName>
        <fullName evidence="16">ABC transporter A family member 1</fullName>
    </recommendedName>
</protein>
<evidence type="ECO:0000256" key="6">
    <source>
        <dbReference type="ARBA" id="ARBA00022741"/>
    </source>
</evidence>
<dbReference type="GO" id="GO:0140359">
    <property type="term" value="F:ABC-type transporter activity"/>
    <property type="evidence" value="ECO:0007669"/>
    <property type="project" value="InterPro"/>
</dbReference>
<dbReference type="PROSITE" id="PS50893">
    <property type="entry name" value="ABC_TRANSPORTER_2"/>
    <property type="match status" value="2"/>
</dbReference>
<dbReference type="Pfam" id="PF23321">
    <property type="entry name" value="R1_ABCA1"/>
    <property type="match status" value="1"/>
</dbReference>
<feature type="domain" description="ABC transporter" evidence="12">
    <location>
        <begin position="1462"/>
        <end position="1700"/>
    </location>
</feature>
<evidence type="ECO:0000256" key="4">
    <source>
        <dbReference type="ARBA" id="ARBA00022692"/>
    </source>
</evidence>
<dbReference type="GO" id="GO:0005524">
    <property type="term" value="F:ATP binding"/>
    <property type="evidence" value="ECO:0007669"/>
    <property type="project" value="UniProtKB-KW"/>
</dbReference>
<feature type="transmembrane region" description="Helical" evidence="11">
    <location>
        <begin position="941"/>
        <end position="968"/>
    </location>
</feature>
<dbReference type="InterPro" id="IPR003593">
    <property type="entry name" value="AAA+_ATPase"/>
</dbReference>
<feature type="transmembrane region" description="Helical" evidence="11">
    <location>
        <begin position="362"/>
        <end position="382"/>
    </location>
</feature>
<dbReference type="Pfam" id="PF00005">
    <property type="entry name" value="ABC_tran"/>
    <property type="match status" value="2"/>
</dbReference>
<dbReference type="SUPFAM" id="SSF52540">
    <property type="entry name" value="P-loop containing nucleoside triphosphate hydrolases"/>
    <property type="match status" value="2"/>
</dbReference>
<feature type="domain" description="ABC transporter" evidence="12">
    <location>
        <begin position="556"/>
        <end position="789"/>
    </location>
</feature>
<evidence type="ECO:0008006" key="16">
    <source>
        <dbReference type="Google" id="ProtNLM"/>
    </source>
</evidence>
<feature type="transmembrane region" description="Helical" evidence="11">
    <location>
        <begin position="20"/>
        <end position="43"/>
    </location>
</feature>
<name>A0AAP0S5A3_LIQFO</name>
<dbReference type="CDD" id="cd03263">
    <property type="entry name" value="ABC_subfamily_A"/>
    <property type="match status" value="2"/>
</dbReference>
<dbReference type="FunFam" id="3.40.50.300:FF:000298">
    <property type="entry name" value="ATP-binding cassette sub-family A member 12"/>
    <property type="match status" value="1"/>
</dbReference>
<evidence type="ECO:0000259" key="12">
    <source>
        <dbReference type="PROSITE" id="PS50893"/>
    </source>
</evidence>
<sequence length="1890" mass="210298">MGTSRRQLKAMLRKNWLLKIRNPVVTCAEILLPTVVMLMLIAVSTRVDTQIHPAQPYIRKGMFVEVGKGDMSPSFNQVLELLLAEGEYLAFAPDTEETRTMINLLSIKFPPLKLVSRVYKDELELESYIRSDLYGTCNQVKNCSNPKIKGAIVFHHQGPQLFDYSIRLNHTWAFSGFPNVKTIMDTNGPYLNDLELGVSSVPTMQYSFSGFLTLQQVLDSFIIFAAQQTDTNIATEDIELQSSHSFGTSYLLTLPWMQFSPSNIRIAPFPTREYTHDEFQSIIKTVMGVLYLLGFLYPVSRLISYSVFEKEQKIREGLYMMGLKDEIFHLSWFITYALQFAVSSGIITLCTMGTLFKYSDESVVFMYFFLFGLSAIMLSFLISTFFTRAKTAVAVGTLSFLGAFFPYYTVNDEAVPMILKVIASLLSPTAFALGSINFADYERAHVGLRWSNIWRDSSGVNFLVCLLMMLLDSLLYCAIGLYLDKVLPRENGVRYPWNFIFHKCFWRRKSTVKHQLRINDNLVKKKSSFSGQETSEPDVEAISLDMKQQELDGRCIQIRNLHKVYTTKKGNCCAVNSLQLTLYENQILALLGHNGAGKSTTISMLVGLLPPTSGDALVFGKNITTEMDEIRKGLGVCPQNDILFSELTVKEHLEIFANLKGVKDDTLESVVTEMVDEVGLADKVNTIVRDLSGGMKRKLSLGIALIGNSKVIVLDEPTSGMDPYSMRLTWQLIKKKKKGRIILLTTHSMDEADVLGDRIAIMANGSLKCCGSSLFLKHQYGVGYTLTLVKSAPSASVAADIVYRHIPSATCVSEVGTEISFKLPISSSSSFESMFREIESCMRSSVPNSEISGSDDSYYLGIESYGISVTTLEEVFLRVAGCDFDEVECISQGKKNVLPDSVVSQASDNRASKRTLHCKPFGNYKKAMGIIPTMVGRACSLIFATIFGLINFLSNLCCSCCIISRSTFCEHCKALLIKRAISAQRDQKTIVFQLLIPAVFLLFGLLFLNLKPHPDQETVTFTTSHFNPLLRGGGGGGPIPFDLSWPISKEVAQYVEGGWIQKFKPTTYKFPDSEKALADAIESAGPTLGPVLLSMSEYLMSSFNESYQSRYGAIVMDDQNDDGSLGYTVLHNCSCQHAAPTFINLMNAAILRRTTLDKNMTIRTHNHPLPMTKSQRLQRQDLDAFSAAVIVSIAFSFVPASFAVSIVKEREVKAKHQQLISGVSIFSYWASTYVWDFISFLFPSTFAIILFFIFGLDQFIGRGCFLPTVFMFLEYGLAIASSTYCLTFFFSDHTMAQNVVLLVHFFTGLVLMVISFIMGLIPTTAGANSFLKNFFRLSPGFCFADGLSSMALLRQGMKAGSIDGVLDWNVTGASLCYLGIESISYFLLTLGLELLPPQKLTLVTIKECWGRIKNHRHETSCSYLEPLIESPSETDAVDLDEDIDVQTERIRVLSGHSNNDIICLHNLRKVYPGGNQHGKKIAVHSLTFSVQEGECFGFLGTNGAGKTTTLSMLSGEEYPTDGTAFIFGKDICSNPKAARRHIGYCPQFDALLEFLTVQEHLELYARIKGVPEYRMEDVVMEKLVEFDLLKHADKPSFSLSGGNKRKLSVAIAMIGDPPIVILDEPSTGMDPIAKRFMWEVISRLSTRRGKTAVILTTHSMNEAQALCTRIGIMVGGRLRCIGSPQHLKTRFGNHLELEIKPTEVSSVDLENLCRFIQENLFVISFHPRGILSELEVCIGGVDSVISENASVAEISLSEEMITRIGHWLGNEDRTKTLTSSKPVSDGVFGEQLSEQLVRDGGIPLPIFSEWWLAKEKLAEIDSFILSSFPGAMFQGCNGLSVKYQLPYGEGLSIADVFGHLERNRYGKGIAEYSISQSTLETIFNHFAANP</sequence>
<keyword evidence="10" id="KW-0862">Zinc</keyword>
<keyword evidence="3" id="KW-0813">Transport</keyword>
<evidence type="ECO:0000256" key="1">
    <source>
        <dbReference type="ARBA" id="ARBA00004141"/>
    </source>
</evidence>
<feature type="transmembrane region" description="Helical" evidence="11">
    <location>
        <begin position="414"/>
        <end position="439"/>
    </location>
</feature>
<dbReference type="PROSITE" id="PS50966">
    <property type="entry name" value="ZF_SWIM"/>
    <property type="match status" value="1"/>
</dbReference>
<dbReference type="InterPro" id="IPR003439">
    <property type="entry name" value="ABC_transporter-like_ATP-bd"/>
</dbReference>
<evidence type="ECO:0000256" key="10">
    <source>
        <dbReference type="PROSITE-ProRule" id="PRU00325"/>
    </source>
</evidence>
<keyword evidence="8 11" id="KW-1133">Transmembrane helix</keyword>
<evidence type="ECO:0000259" key="13">
    <source>
        <dbReference type="PROSITE" id="PS50966"/>
    </source>
</evidence>
<feature type="transmembrane region" description="Helical" evidence="11">
    <location>
        <begin position="460"/>
        <end position="483"/>
    </location>
</feature>
<dbReference type="InterPro" id="IPR013525">
    <property type="entry name" value="ABC2_TM"/>
</dbReference>
<reference evidence="14 15" key="1">
    <citation type="journal article" date="2024" name="Plant J.">
        <title>Genome sequences and population genomics reveal climatic adaptation and genomic divergence between two closely related sweetgum species.</title>
        <authorList>
            <person name="Xu W.Q."/>
            <person name="Ren C.Q."/>
            <person name="Zhang X.Y."/>
            <person name="Comes H.P."/>
            <person name="Liu X.H."/>
            <person name="Li Y.G."/>
            <person name="Kettle C.J."/>
            <person name="Jalonen R."/>
            <person name="Gaisberger H."/>
            <person name="Ma Y.Z."/>
            <person name="Qiu Y.X."/>
        </authorList>
    </citation>
    <scope>NUCLEOTIDE SEQUENCE [LARGE SCALE GENOMIC DNA]</scope>
    <source>
        <strain evidence="14">Hangzhou</strain>
    </source>
</reference>
<keyword evidence="10" id="KW-0863">Zinc-finger</keyword>
<evidence type="ECO:0000256" key="8">
    <source>
        <dbReference type="ARBA" id="ARBA00022989"/>
    </source>
</evidence>
<evidence type="ECO:0000256" key="7">
    <source>
        <dbReference type="ARBA" id="ARBA00022840"/>
    </source>
</evidence>
<feature type="transmembrane region" description="Helical" evidence="11">
    <location>
        <begin position="389"/>
        <end position="408"/>
    </location>
</feature>
<dbReference type="SMART" id="SM00382">
    <property type="entry name" value="AAA"/>
    <property type="match status" value="2"/>
</dbReference>
<evidence type="ECO:0000256" key="5">
    <source>
        <dbReference type="ARBA" id="ARBA00022737"/>
    </source>
</evidence>
<comment type="similarity">
    <text evidence="2">Belongs to the ABC transporter superfamily. ABCA family. CPR flippase (TC 3.A.1.211) subfamily.</text>
</comment>
<dbReference type="Pfam" id="PF12698">
    <property type="entry name" value="ABC2_membrane_3"/>
    <property type="match status" value="2"/>
</dbReference>
<dbReference type="EMBL" id="JBBPBK010000002">
    <property type="protein sequence ID" value="KAK9291276.1"/>
    <property type="molecule type" value="Genomic_DNA"/>
</dbReference>
<evidence type="ECO:0000256" key="9">
    <source>
        <dbReference type="ARBA" id="ARBA00023136"/>
    </source>
</evidence>
<accession>A0AAP0S5A3</accession>
<dbReference type="GO" id="GO:0005319">
    <property type="term" value="F:lipid transporter activity"/>
    <property type="evidence" value="ECO:0007669"/>
    <property type="project" value="TreeGrafter"/>
</dbReference>
<comment type="subcellular location">
    <subcellularLocation>
        <location evidence="1">Membrane</location>
        <topology evidence="1">Multi-pass membrane protein</topology>
    </subcellularLocation>
</comment>
<evidence type="ECO:0000313" key="15">
    <source>
        <dbReference type="Proteomes" id="UP001415857"/>
    </source>
</evidence>
<feature type="transmembrane region" description="Helical" evidence="11">
    <location>
        <begin position="1184"/>
        <end position="1207"/>
    </location>
</feature>
<dbReference type="InterPro" id="IPR007527">
    <property type="entry name" value="Znf_SWIM"/>
</dbReference>
<evidence type="ECO:0000256" key="3">
    <source>
        <dbReference type="ARBA" id="ARBA00022448"/>
    </source>
</evidence>
<feature type="transmembrane region" description="Helical" evidence="11">
    <location>
        <begin position="289"/>
        <end position="308"/>
    </location>
</feature>
<evidence type="ECO:0000256" key="11">
    <source>
        <dbReference type="SAM" id="Phobius"/>
    </source>
</evidence>
<feature type="transmembrane region" description="Helical" evidence="11">
    <location>
        <begin position="989"/>
        <end position="1008"/>
    </location>
</feature>
<keyword evidence="7" id="KW-0067">ATP-binding</keyword>
<feature type="transmembrane region" description="Helical" evidence="11">
    <location>
        <begin position="329"/>
        <end position="356"/>
    </location>
</feature>
<dbReference type="InterPro" id="IPR056264">
    <property type="entry name" value="R2_ABCA1-4-like"/>
</dbReference>
<keyword evidence="5" id="KW-0677">Repeat</keyword>
<evidence type="ECO:0000256" key="2">
    <source>
        <dbReference type="ARBA" id="ARBA00008526"/>
    </source>
</evidence>
<dbReference type="FunFam" id="3.40.50.300:FF:000904">
    <property type="entry name" value="ABC transporter A family member 1"/>
    <property type="match status" value="1"/>
</dbReference>
<dbReference type="PANTHER" id="PTHR19229">
    <property type="entry name" value="ATP-BINDING CASSETTE TRANSPORTER SUBFAMILY A ABCA"/>
    <property type="match status" value="1"/>
</dbReference>
<proteinExistence type="inferred from homology"/>
<feature type="transmembrane region" description="Helical" evidence="11">
    <location>
        <begin position="1302"/>
        <end position="1322"/>
    </location>
</feature>
<comment type="caution">
    <text evidence="14">The sequence shown here is derived from an EMBL/GenBank/DDBJ whole genome shotgun (WGS) entry which is preliminary data.</text>
</comment>
<dbReference type="PANTHER" id="PTHR19229:SF267">
    <property type="entry name" value="ABC TRANSPORTER A FAMILY MEMBER 1"/>
    <property type="match status" value="1"/>
</dbReference>
<dbReference type="InterPro" id="IPR026082">
    <property type="entry name" value="ABCA"/>
</dbReference>
<dbReference type="PROSITE" id="PS00211">
    <property type="entry name" value="ABC_TRANSPORTER_1"/>
    <property type="match status" value="2"/>
</dbReference>
<dbReference type="GO" id="GO:0008270">
    <property type="term" value="F:zinc ion binding"/>
    <property type="evidence" value="ECO:0007669"/>
    <property type="project" value="UniProtKB-KW"/>
</dbReference>
<feature type="domain" description="SWIM-type" evidence="13">
    <location>
        <begin position="943"/>
        <end position="980"/>
    </location>
</feature>
<feature type="transmembrane region" description="Helical" evidence="11">
    <location>
        <begin position="1241"/>
        <end position="1260"/>
    </location>
</feature>
<evidence type="ECO:0000313" key="14">
    <source>
        <dbReference type="EMBL" id="KAK9291276.1"/>
    </source>
</evidence>
<dbReference type="Gene3D" id="3.40.50.300">
    <property type="entry name" value="P-loop containing nucleotide triphosphate hydrolases"/>
    <property type="match status" value="2"/>
</dbReference>
<dbReference type="Proteomes" id="UP001415857">
    <property type="component" value="Unassembled WGS sequence"/>
</dbReference>
<keyword evidence="15" id="KW-1185">Reference proteome</keyword>
<dbReference type="InterPro" id="IPR027417">
    <property type="entry name" value="P-loop_NTPase"/>
</dbReference>
<dbReference type="GO" id="GO:0016020">
    <property type="term" value="C:membrane"/>
    <property type="evidence" value="ECO:0007669"/>
    <property type="project" value="UniProtKB-SubCell"/>
</dbReference>